<dbReference type="GO" id="GO:0004100">
    <property type="term" value="F:chitin synthase activity"/>
    <property type="evidence" value="ECO:0007669"/>
    <property type="project" value="UniProtKB-EC"/>
</dbReference>
<keyword evidence="22" id="KW-0009">Actin-binding</keyword>
<dbReference type="GO" id="GO:0000146">
    <property type="term" value="F:microfilament motor activity"/>
    <property type="evidence" value="ECO:0007669"/>
    <property type="project" value="TreeGrafter"/>
</dbReference>
<keyword evidence="5" id="KW-1003">Cell membrane</keyword>
<evidence type="ECO:0000313" key="27">
    <source>
        <dbReference type="Proteomes" id="UP000597762"/>
    </source>
</evidence>
<dbReference type="Gene3D" id="3.90.550.10">
    <property type="entry name" value="Spore Coat Polysaccharide Biosynthesis Protein SpsA, Chain A"/>
    <property type="match status" value="1"/>
</dbReference>
<dbReference type="InterPro" id="IPR027417">
    <property type="entry name" value="P-loop_NTPase"/>
</dbReference>
<sequence>MRIRHDISDLSTLEVLDTSTVLNSLKSRFQEGLYYTYIGDILVAINPCQPVNLYEAHNHERYKNLYERRRETPHIYWVADELYRNLRDSGDDQCVIVSGESGAGKTESIKHILNHVIRLGPNNVGDLVQQLDQVNPLLELFGNATTPLNKNSSRFCKFIELQYVADGQLQNGQIQFFILEKSRLIQRHQNEKNFHIFYALLGGLDPGIKSQFSLGDVADYRILVGEDEAAPVFNNQEDYREFINKFEALEIALQKIGFKDEEIENIYSVLSAILNLTNITFEYSEDQTKLDFIDPSQIECVAHLLSIDNVESLESSLLFTKLSVDDIKKPKTLAEANESRDALGKELYHRLFSCIIDKINSKLRESVTNSPTLQTKKLPTINLLDISGFENLNVNGFEQLLINTANEVLHQIFLKHVMKSEQEEYEKEGVEWKEISFTDNTDVIDLITKCHKESTTSIFHILEDEASISPGTDLTLVRKLNKNFSENQYYRAKTETDLLFGIVHYADTVMYSAVGFREKTKDTLSRCLKNVIQESKNPLLIRYSSIGNSGKIGVQRDSFRTKDAGIKRNESVTKQFRTSLRQLQTKLNQSNLMFVRCLKPNAHLKPNKFDNRCMSAQLKACGLAEAASIRKEGYPVRMTFTAFANRYENISEPNFNFTDSHEKCVHIINVSGIHKYHIGKTKVLLNYKEKEVLERLKKQREKIISIPPSGRSSFSSNCRIQDLGRNSNRISKANTHRSMINLEVPQSVFLPEKEEISENKESPFEEMDESKIPAYDAFRETERDIDEDNDFFTKLLKVFRFLFYIFTICGILISAVSNRMGLLLLAGSDKPTEKAKLFISLGIPMVFSWGSNAMKCAFRGKVKPSWKSYIFIVMSFFVCNKEWIPKDTFTVTFRCCKLDFPNELLTPVIIIAIIWLTTMVIVAHIWYPESERMALFSKLFVPQFDPLLLDLSLLLRRRQDHKENKENKENKVKVDKESPNEKSRPKLLVCATTWHETRQEMVQLLKSLFRLDKQQIVAKISKQIAAKNEWEKKENDGYDLEIHIIFDDAWEIDEVSKQEIPNGFVKEFVSLIPEAVMSVAKGHVPLGPIKKVTTPYGGRLEIKMPGTTPMIIHLKNKDKIRHRKRWSQVMYLYYLLGFKTFGDKKSVEDLIPKNQSKSSKVRSNVSILNHLPTEEYKKIENTFLLTLDGDVDFKPDSVKLLIDRMLKNKKVGAVCGRIHPIGSGPMIWYQQFEYAVGHWLQKAAEHVFGCVLCCPGCFSLFRASAVMDDNVMRAYTKKPIVARDFIQYEQGEDRWLCTLLLQQGYKIDYCAGADAYTFAPENFHDFYIQRPIRLYVFMFLSLPLVGKSLILKRDIN</sequence>
<evidence type="ECO:0000256" key="24">
    <source>
        <dbReference type="SAM" id="Phobius"/>
    </source>
</evidence>
<feature type="domain" description="Myosin motor" evidence="25">
    <location>
        <begin position="5"/>
        <end position="701"/>
    </location>
</feature>
<protein>
    <recommendedName>
        <fullName evidence="4">chitin synthase</fullName>
        <ecNumber evidence="4">2.4.1.16</ecNumber>
    </recommendedName>
</protein>
<dbReference type="InterPro" id="IPR036961">
    <property type="entry name" value="Kinesin_motor_dom_sf"/>
</dbReference>
<keyword evidence="15 24" id="KW-0472">Membrane</keyword>
<keyword evidence="7" id="KW-0808">Transferase</keyword>
<keyword evidence="8 24" id="KW-0812">Transmembrane</keyword>
<dbReference type="SMART" id="SM00242">
    <property type="entry name" value="MYSc"/>
    <property type="match status" value="1"/>
</dbReference>
<feature type="binding site" evidence="22">
    <location>
        <begin position="99"/>
        <end position="106"/>
    </location>
    <ligand>
        <name>ATP</name>
        <dbReference type="ChEBI" id="CHEBI:30616"/>
    </ligand>
</feature>
<evidence type="ECO:0000256" key="15">
    <source>
        <dbReference type="ARBA" id="ARBA00023136"/>
    </source>
</evidence>
<dbReference type="OrthoDB" id="370884at2759"/>
<keyword evidence="14 22" id="KW-0518">Myosin</keyword>
<evidence type="ECO:0000256" key="19">
    <source>
        <dbReference type="ARBA" id="ARBA00023273"/>
    </source>
</evidence>
<dbReference type="GO" id="GO:0005886">
    <property type="term" value="C:plasma membrane"/>
    <property type="evidence" value="ECO:0007669"/>
    <property type="project" value="UniProtKB-SubCell"/>
</dbReference>
<dbReference type="Pfam" id="PF00063">
    <property type="entry name" value="Myosin_head"/>
    <property type="match status" value="1"/>
</dbReference>
<dbReference type="Gene3D" id="3.40.850.10">
    <property type="entry name" value="Kinesin motor domain"/>
    <property type="match status" value="1"/>
</dbReference>
<dbReference type="PANTHER" id="PTHR46256">
    <property type="entry name" value="AGAP011099-PA"/>
    <property type="match status" value="1"/>
</dbReference>
<dbReference type="GO" id="GO:0005524">
    <property type="term" value="F:ATP binding"/>
    <property type="evidence" value="ECO:0007669"/>
    <property type="project" value="UniProtKB-UniRule"/>
</dbReference>
<keyword evidence="12 24" id="KW-1133">Transmembrane helix</keyword>
<evidence type="ECO:0000256" key="17">
    <source>
        <dbReference type="ARBA" id="ARBA00023180"/>
    </source>
</evidence>
<dbReference type="EMBL" id="CAHIKZ030000014">
    <property type="protein sequence ID" value="CAE1140621.1"/>
    <property type="molecule type" value="Genomic_DNA"/>
</dbReference>
<evidence type="ECO:0000256" key="23">
    <source>
        <dbReference type="SAM" id="Coils"/>
    </source>
</evidence>
<evidence type="ECO:0000256" key="4">
    <source>
        <dbReference type="ARBA" id="ARBA00012543"/>
    </source>
</evidence>
<dbReference type="EC" id="2.4.1.16" evidence="4"/>
<evidence type="ECO:0000256" key="5">
    <source>
        <dbReference type="ARBA" id="ARBA00022475"/>
    </source>
</evidence>
<evidence type="ECO:0000256" key="7">
    <source>
        <dbReference type="ARBA" id="ARBA00022679"/>
    </source>
</evidence>
<keyword evidence="11 22" id="KW-0067">ATP-binding</keyword>
<name>A0A812AMM7_ACAPH</name>
<evidence type="ECO:0000256" key="10">
    <source>
        <dbReference type="ARBA" id="ARBA00022741"/>
    </source>
</evidence>
<keyword evidence="6" id="KW-0963">Cytoplasm</keyword>
<keyword evidence="16 22" id="KW-0505">Motor protein</keyword>
<evidence type="ECO:0000256" key="20">
    <source>
        <dbReference type="ARBA" id="ARBA00046329"/>
    </source>
</evidence>
<dbReference type="PANTHER" id="PTHR46256:SF5">
    <property type="entry name" value="MYOSIN-IIIB-LIKE"/>
    <property type="match status" value="1"/>
</dbReference>
<evidence type="ECO:0000313" key="26">
    <source>
        <dbReference type="EMBL" id="CAE1140621.1"/>
    </source>
</evidence>
<organism evidence="26 27">
    <name type="scientific">Acanthosepion pharaonis</name>
    <name type="common">Pharaoh cuttlefish</name>
    <name type="synonym">Sepia pharaonis</name>
    <dbReference type="NCBI Taxonomy" id="158019"/>
    <lineage>
        <taxon>Eukaryota</taxon>
        <taxon>Metazoa</taxon>
        <taxon>Spiralia</taxon>
        <taxon>Lophotrochozoa</taxon>
        <taxon>Mollusca</taxon>
        <taxon>Cephalopoda</taxon>
        <taxon>Coleoidea</taxon>
        <taxon>Decapodiformes</taxon>
        <taxon>Sepiida</taxon>
        <taxon>Sepiina</taxon>
        <taxon>Sepiidae</taxon>
        <taxon>Acanthosepion</taxon>
    </lineage>
</organism>
<dbReference type="GO" id="GO:0016459">
    <property type="term" value="C:myosin complex"/>
    <property type="evidence" value="ECO:0007669"/>
    <property type="project" value="UniProtKB-KW"/>
</dbReference>
<dbReference type="Gene3D" id="1.20.58.530">
    <property type="match status" value="1"/>
</dbReference>
<dbReference type="PRINTS" id="PR00193">
    <property type="entry name" value="MYOSINHEAVY"/>
</dbReference>
<evidence type="ECO:0000259" key="25">
    <source>
        <dbReference type="PROSITE" id="PS51456"/>
    </source>
</evidence>
<dbReference type="Pfam" id="PF03142">
    <property type="entry name" value="Chitin_synth_2"/>
    <property type="match status" value="1"/>
</dbReference>
<comment type="similarity">
    <text evidence="22">Belongs to the TRAFAC class myosin-kinesin ATPase superfamily. Myosin family.</text>
</comment>
<keyword evidence="19" id="KW-0966">Cell projection</keyword>
<dbReference type="GO" id="GO:0042995">
    <property type="term" value="C:cell projection"/>
    <property type="evidence" value="ECO:0007669"/>
    <property type="project" value="UniProtKB-SubCell"/>
</dbReference>
<dbReference type="GO" id="GO:0004674">
    <property type="term" value="F:protein serine/threonine kinase activity"/>
    <property type="evidence" value="ECO:0007669"/>
    <property type="project" value="TreeGrafter"/>
</dbReference>
<evidence type="ECO:0000256" key="16">
    <source>
        <dbReference type="ARBA" id="ARBA00023175"/>
    </source>
</evidence>
<evidence type="ECO:0000256" key="12">
    <source>
        <dbReference type="ARBA" id="ARBA00022989"/>
    </source>
</evidence>
<evidence type="ECO:0000256" key="2">
    <source>
        <dbReference type="ARBA" id="ARBA00004316"/>
    </source>
</evidence>
<dbReference type="FunFam" id="3.90.550.10:FF:000139">
    <property type="entry name" value="Chitin synthase 8"/>
    <property type="match status" value="1"/>
</dbReference>
<evidence type="ECO:0000256" key="6">
    <source>
        <dbReference type="ARBA" id="ARBA00022490"/>
    </source>
</evidence>
<dbReference type="SUPFAM" id="SSF52540">
    <property type="entry name" value="P-loop containing nucleoside triphosphate hydrolases"/>
    <property type="match status" value="1"/>
</dbReference>
<dbReference type="Proteomes" id="UP000597762">
    <property type="component" value="Unassembled WGS sequence"/>
</dbReference>
<evidence type="ECO:0000256" key="14">
    <source>
        <dbReference type="ARBA" id="ARBA00023123"/>
    </source>
</evidence>
<evidence type="ECO:0000256" key="22">
    <source>
        <dbReference type="PROSITE-ProRule" id="PRU00782"/>
    </source>
</evidence>
<evidence type="ECO:0000256" key="21">
    <source>
        <dbReference type="ARBA" id="ARBA00048014"/>
    </source>
</evidence>
<evidence type="ECO:0000256" key="8">
    <source>
        <dbReference type="ARBA" id="ARBA00022692"/>
    </source>
</evidence>
<comment type="caution">
    <text evidence="26">The sequence shown here is derived from an EMBL/GenBank/DDBJ whole genome shotgun (WGS) entry which is preliminary data.</text>
</comment>
<evidence type="ECO:0000256" key="9">
    <source>
        <dbReference type="ARBA" id="ARBA00022737"/>
    </source>
</evidence>
<dbReference type="InterPro" id="IPR052409">
    <property type="entry name" value="Myosin-III_kinase_activity"/>
</dbReference>
<dbReference type="PROSITE" id="PS51456">
    <property type="entry name" value="MYOSIN_MOTOR"/>
    <property type="match status" value="1"/>
</dbReference>
<keyword evidence="18" id="KW-0206">Cytoskeleton</keyword>
<dbReference type="Gene3D" id="1.20.5.4820">
    <property type="match status" value="1"/>
</dbReference>
<comment type="subcellular location">
    <subcellularLocation>
        <location evidence="3">Cell membrane</location>
        <topology evidence="3">Multi-pass membrane protein</topology>
    </subcellularLocation>
    <subcellularLocation>
        <location evidence="2">Cell projection</location>
    </subcellularLocation>
    <subcellularLocation>
        <location evidence="1">Cytoplasm</location>
        <location evidence="1">Cytoskeleton</location>
    </subcellularLocation>
</comment>
<comment type="catalytic activity">
    <reaction evidence="21">
        <text>[(1-&gt;4)-N-acetyl-beta-D-glucosaminyl](n) + UDP-N-acetyl-alpha-D-glucosamine = [(1-&gt;4)-N-acetyl-beta-D-glucosaminyl](n+1) + UDP + H(+)</text>
        <dbReference type="Rhea" id="RHEA:16637"/>
        <dbReference type="Rhea" id="RHEA-COMP:9593"/>
        <dbReference type="Rhea" id="RHEA-COMP:9595"/>
        <dbReference type="ChEBI" id="CHEBI:15378"/>
        <dbReference type="ChEBI" id="CHEBI:17029"/>
        <dbReference type="ChEBI" id="CHEBI:57705"/>
        <dbReference type="ChEBI" id="CHEBI:58223"/>
        <dbReference type="EC" id="2.4.1.16"/>
    </reaction>
</comment>
<feature type="coiled-coil region" evidence="23">
    <location>
        <begin position="951"/>
        <end position="978"/>
    </location>
</feature>
<feature type="region of interest" description="Actin-binding" evidence="22">
    <location>
        <begin position="580"/>
        <end position="602"/>
    </location>
</feature>
<keyword evidence="13 23" id="KW-0175">Coiled coil</keyword>
<evidence type="ECO:0000256" key="11">
    <source>
        <dbReference type="ARBA" id="ARBA00022840"/>
    </source>
</evidence>
<keyword evidence="27" id="KW-1185">Reference proteome</keyword>
<dbReference type="InterPro" id="IPR001609">
    <property type="entry name" value="Myosin_head_motor_dom-like"/>
</dbReference>
<dbReference type="SUPFAM" id="SSF53448">
    <property type="entry name" value="Nucleotide-diphospho-sugar transferases"/>
    <property type="match status" value="1"/>
</dbReference>
<keyword evidence="9" id="KW-0677">Repeat</keyword>
<evidence type="ECO:0000256" key="18">
    <source>
        <dbReference type="ARBA" id="ARBA00023212"/>
    </source>
</evidence>
<dbReference type="GO" id="GO:0030832">
    <property type="term" value="P:regulation of actin filament length"/>
    <property type="evidence" value="ECO:0007669"/>
    <property type="project" value="TreeGrafter"/>
</dbReference>
<keyword evidence="17" id="KW-0325">Glycoprotein</keyword>
<proteinExistence type="inferred from homology"/>
<accession>A0A812AMM7</accession>
<dbReference type="CDD" id="cd00124">
    <property type="entry name" value="MYSc"/>
    <property type="match status" value="1"/>
</dbReference>
<gene>
    <name evidence="26" type="ORF">SPHA_641</name>
</gene>
<dbReference type="InterPro" id="IPR029044">
    <property type="entry name" value="Nucleotide-diphossugar_trans"/>
</dbReference>
<dbReference type="GO" id="GO:0003779">
    <property type="term" value="F:actin binding"/>
    <property type="evidence" value="ECO:0007669"/>
    <property type="project" value="UniProtKB-KW"/>
</dbReference>
<dbReference type="Gene3D" id="1.20.120.720">
    <property type="entry name" value="Myosin VI head, motor domain, U50 subdomain"/>
    <property type="match status" value="1"/>
</dbReference>
<evidence type="ECO:0000256" key="1">
    <source>
        <dbReference type="ARBA" id="ARBA00004245"/>
    </source>
</evidence>
<evidence type="ECO:0000256" key="13">
    <source>
        <dbReference type="ARBA" id="ARBA00023054"/>
    </source>
</evidence>
<reference evidence="26" key="1">
    <citation type="submission" date="2021-01" db="EMBL/GenBank/DDBJ databases">
        <authorList>
            <person name="Li R."/>
            <person name="Bekaert M."/>
        </authorList>
    </citation>
    <scope>NUCLEOTIDE SEQUENCE</scope>
    <source>
        <strain evidence="26">Farmed</strain>
    </source>
</reference>
<comment type="similarity">
    <text evidence="20">Belongs to the chitin synthase family. Class IV subfamily.</text>
</comment>
<dbReference type="Gene3D" id="1.10.10.820">
    <property type="match status" value="1"/>
</dbReference>
<feature type="transmembrane region" description="Helical" evidence="24">
    <location>
        <begin position="904"/>
        <end position="927"/>
    </location>
</feature>
<keyword evidence="10 22" id="KW-0547">Nucleotide-binding</keyword>
<feature type="transmembrane region" description="Helical" evidence="24">
    <location>
        <begin position="801"/>
        <end position="825"/>
    </location>
</feature>
<evidence type="ECO:0000256" key="3">
    <source>
        <dbReference type="ARBA" id="ARBA00004651"/>
    </source>
</evidence>